<evidence type="ECO:0000313" key="3">
    <source>
        <dbReference type="Proteomes" id="UP000242188"/>
    </source>
</evidence>
<organism evidence="2 3">
    <name type="scientific">Mizuhopecten yessoensis</name>
    <name type="common">Japanese scallop</name>
    <name type="synonym">Patinopecten yessoensis</name>
    <dbReference type="NCBI Taxonomy" id="6573"/>
    <lineage>
        <taxon>Eukaryota</taxon>
        <taxon>Metazoa</taxon>
        <taxon>Spiralia</taxon>
        <taxon>Lophotrochozoa</taxon>
        <taxon>Mollusca</taxon>
        <taxon>Bivalvia</taxon>
        <taxon>Autobranchia</taxon>
        <taxon>Pteriomorphia</taxon>
        <taxon>Pectinida</taxon>
        <taxon>Pectinoidea</taxon>
        <taxon>Pectinidae</taxon>
        <taxon>Mizuhopecten</taxon>
    </lineage>
</organism>
<dbReference type="EMBL" id="NEDP02001767">
    <property type="protein sequence ID" value="OWF52551.1"/>
    <property type="molecule type" value="Genomic_DNA"/>
</dbReference>
<gene>
    <name evidence="2" type="ORF">KP79_PYT13742</name>
</gene>
<keyword evidence="1" id="KW-0732">Signal</keyword>
<keyword evidence="3" id="KW-1185">Reference proteome</keyword>
<dbReference type="Proteomes" id="UP000242188">
    <property type="component" value="Unassembled WGS sequence"/>
</dbReference>
<feature type="chain" id="PRO_5013392707" evidence="1">
    <location>
        <begin position="19"/>
        <end position="159"/>
    </location>
</feature>
<protein>
    <submittedName>
        <fullName evidence="2">Uncharacterized protein</fullName>
    </submittedName>
</protein>
<dbReference type="AlphaFoldDB" id="A0A210QUZ6"/>
<dbReference type="OrthoDB" id="10022075at2759"/>
<sequence length="159" mass="17226">MNFLTAVVAVVVLEVCCAHLCMISPPQRGSMVNLNKPGSNDCVLTTPRCGGRPRGRPEMGLRRGQNFTVSIQKNLDHYVKATPGSFTVSIGSERGGTQLNVLATIPDAGEPSLSVYSVNVTIPMDLTPKTEYIMHSAYLTNNPQAPPEFFQCADIMINE</sequence>
<proteinExistence type="predicted"/>
<dbReference type="PANTHER" id="PTHR37916:SF1">
    <property type="entry name" value="COPPER ACQUISITION FACTOR BIM1-LIKE DOMAIN-CONTAINING PROTEIN"/>
    <property type="match status" value="1"/>
</dbReference>
<name>A0A210QUZ6_MIZYE</name>
<dbReference type="PANTHER" id="PTHR37916">
    <property type="entry name" value="CHITIN-BINDING TYPE-4 DOMAIN-CONTAINING PROTEIN"/>
    <property type="match status" value="1"/>
</dbReference>
<reference evidence="2 3" key="1">
    <citation type="journal article" date="2017" name="Nat. Ecol. Evol.">
        <title>Scallop genome provides insights into evolution of bilaterian karyotype and development.</title>
        <authorList>
            <person name="Wang S."/>
            <person name="Zhang J."/>
            <person name="Jiao W."/>
            <person name="Li J."/>
            <person name="Xun X."/>
            <person name="Sun Y."/>
            <person name="Guo X."/>
            <person name="Huan P."/>
            <person name="Dong B."/>
            <person name="Zhang L."/>
            <person name="Hu X."/>
            <person name="Sun X."/>
            <person name="Wang J."/>
            <person name="Zhao C."/>
            <person name="Wang Y."/>
            <person name="Wang D."/>
            <person name="Huang X."/>
            <person name="Wang R."/>
            <person name="Lv J."/>
            <person name="Li Y."/>
            <person name="Zhang Z."/>
            <person name="Liu B."/>
            <person name="Lu W."/>
            <person name="Hui Y."/>
            <person name="Liang J."/>
            <person name="Zhou Z."/>
            <person name="Hou R."/>
            <person name="Li X."/>
            <person name="Liu Y."/>
            <person name="Li H."/>
            <person name="Ning X."/>
            <person name="Lin Y."/>
            <person name="Zhao L."/>
            <person name="Xing Q."/>
            <person name="Dou J."/>
            <person name="Li Y."/>
            <person name="Mao J."/>
            <person name="Guo H."/>
            <person name="Dou H."/>
            <person name="Li T."/>
            <person name="Mu C."/>
            <person name="Jiang W."/>
            <person name="Fu Q."/>
            <person name="Fu X."/>
            <person name="Miao Y."/>
            <person name="Liu J."/>
            <person name="Yu Q."/>
            <person name="Li R."/>
            <person name="Liao H."/>
            <person name="Li X."/>
            <person name="Kong Y."/>
            <person name="Jiang Z."/>
            <person name="Chourrout D."/>
            <person name="Li R."/>
            <person name="Bao Z."/>
        </authorList>
    </citation>
    <scope>NUCLEOTIDE SEQUENCE [LARGE SCALE GENOMIC DNA]</scope>
    <source>
        <strain evidence="2 3">PY_sf001</strain>
    </source>
</reference>
<comment type="caution">
    <text evidence="2">The sequence shown here is derived from an EMBL/GenBank/DDBJ whole genome shotgun (WGS) entry which is preliminary data.</text>
</comment>
<evidence type="ECO:0000256" key="1">
    <source>
        <dbReference type="SAM" id="SignalP"/>
    </source>
</evidence>
<feature type="signal peptide" evidence="1">
    <location>
        <begin position="1"/>
        <end position="18"/>
    </location>
</feature>
<evidence type="ECO:0000313" key="2">
    <source>
        <dbReference type="EMBL" id="OWF52551.1"/>
    </source>
</evidence>
<accession>A0A210QUZ6</accession>